<protein>
    <submittedName>
        <fullName evidence="2">Phage protein</fullName>
    </submittedName>
</protein>
<comment type="caution">
    <text evidence="2">The sequence shown here is derived from an EMBL/GenBank/DDBJ whole genome shotgun (WGS) entry which is preliminary data.</text>
</comment>
<keyword evidence="3" id="KW-1185">Reference proteome</keyword>
<dbReference type="Pfam" id="PF22262">
    <property type="entry name" value="DUF6950"/>
    <property type="match status" value="1"/>
</dbReference>
<proteinExistence type="predicted"/>
<sequence length="132" mass="14485">MKHPDWHNRLTAVIKAAEKRPFLWGKHDCCLFAADCAQAMCGEDFAAEWRGTYSNETGAKKAILRGGGTLEKVLARYLDEVPVKLAQRGDIAVVENAGTRCAGVIYGGAVWVPGENGLVCLRVKPLSTWRVR</sequence>
<name>A0A0J8VLI5_9ENTR</name>
<accession>A0A0J8VLI5</accession>
<dbReference type="Proteomes" id="UP000037315">
    <property type="component" value="Unassembled WGS sequence"/>
</dbReference>
<dbReference type="InterPro" id="IPR053802">
    <property type="entry name" value="DUF6950"/>
</dbReference>
<feature type="domain" description="DUF6950" evidence="1">
    <location>
        <begin position="1"/>
        <end position="131"/>
    </location>
</feature>
<reference evidence="2 3" key="1">
    <citation type="submission" date="2015-06" db="EMBL/GenBank/DDBJ databases">
        <title>Genome sequencing of Cronobacter sp. strain DJ34 isolated from petroleum contaminated sludge of Duliajan Oil Fields, Assam, India.</title>
        <authorList>
            <person name="Pal S."/>
            <person name="Banerjee T.D."/>
            <person name="Roy A."/>
            <person name="Sar P."/>
            <person name="Kazy S.K."/>
        </authorList>
    </citation>
    <scope>NUCLEOTIDE SEQUENCE [LARGE SCALE GENOMIC DNA]</scope>
    <source>
        <strain evidence="2 3">DJ34</strain>
    </source>
</reference>
<dbReference type="RefSeq" id="WP_048888258.1">
    <property type="nucleotide sequence ID" value="NZ_LFEJ01000018.1"/>
</dbReference>
<dbReference type="AlphaFoldDB" id="A0A0J8VLI5"/>
<dbReference type="EMBL" id="LFEJ01000018">
    <property type="protein sequence ID" value="KMV33897.1"/>
    <property type="molecule type" value="Genomic_DNA"/>
</dbReference>
<evidence type="ECO:0000259" key="1">
    <source>
        <dbReference type="Pfam" id="PF22262"/>
    </source>
</evidence>
<organism evidence="2 3">
    <name type="scientific">Franconibacter pulveris</name>
    <dbReference type="NCBI Taxonomy" id="435910"/>
    <lineage>
        <taxon>Bacteria</taxon>
        <taxon>Pseudomonadati</taxon>
        <taxon>Pseudomonadota</taxon>
        <taxon>Gammaproteobacteria</taxon>
        <taxon>Enterobacterales</taxon>
        <taxon>Enterobacteriaceae</taxon>
        <taxon>Franconibacter</taxon>
    </lineage>
</organism>
<evidence type="ECO:0000313" key="2">
    <source>
        <dbReference type="EMBL" id="KMV33897.1"/>
    </source>
</evidence>
<dbReference type="PATRIC" id="fig|1656095.3.peg.784"/>
<dbReference type="OrthoDB" id="6586924at2"/>
<evidence type="ECO:0000313" key="3">
    <source>
        <dbReference type="Proteomes" id="UP000037315"/>
    </source>
</evidence>
<gene>
    <name evidence="2" type="ORF">ACH50_14410</name>
</gene>